<dbReference type="RefSeq" id="WP_148910078.1">
    <property type="nucleotide sequence ID" value="NZ_VNHX01000028.1"/>
</dbReference>
<feature type="site" description="Electron transfer via tryptophanyl radical" evidence="6">
    <location>
        <position position="287"/>
    </location>
</feature>
<dbReference type="InterPro" id="IPR005101">
    <property type="entry name" value="Cryptochr/Photolyase_FAD-bd"/>
</dbReference>
<dbReference type="Proteomes" id="UP000325105">
    <property type="component" value="Unassembled WGS sequence"/>
</dbReference>
<dbReference type="Pfam" id="PF03441">
    <property type="entry name" value="FAD_binding_7"/>
    <property type="match status" value="1"/>
</dbReference>
<dbReference type="GO" id="GO:0003904">
    <property type="term" value="F:deoxyribodipyrimidine photo-lyase activity"/>
    <property type="evidence" value="ECO:0007669"/>
    <property type="project" value="TreeGrafter"/>
</dbReference>
<comment type="similarity">
    <text evidence="7">Belongs to the DNA photolyase family.</text>
</comment>
<evidence type="ECO:0000256" key="7">
    <source>
        <dbReference type="RuleBase" id="RU004182"/>
    </source>
</evidence>
<evidence type="ECO:0000313" key="9">
    <source>
        <dbReference type="EMBL" id="TYP89290.1"/>
    </source>
</evidence>
<dbReference type="GO" id="GO:0009416">
    <property type="term" value="P:response to light stimulus"/>
    <property type="evidence" value="ECO:0007669"/>
    <property type="project" value="TreeGrafter"/>
</dbReference>
<keyword evidence="9" id="KW-0456">Lyase</keyword>
<dbReference type="InterPro" id="IPR002081">
    <property type="entry name" value="Cryptochrome/DNA_photolyase_1"/>
</dbReference>
<dbReference type="InterPro" id="IPR014729">
    <property type="entry name" value="Rossmann-like_a/b/a_fold"/>
</dbReference>
<dbReference type="Pfam" id="PF00875">
    <property type="entry name" value="DNA_photolyase"/>
    <property type="match status" value="1"/>
</dbReference>
<dbReference type="PROSITE" id="PS00394">
    <property type="entry name" value="DNA_PHOTOLYASES_1_1"/>
    <property type="match status" value="1"/>
</dbReference>
<dbReference type="PANTHER" id="PTHR11455:SF9">
    <property type="entry name" value="CRYPTOCHROME CIRCADIAN CLOCK 5 ISOFORM X1"/>
    <property type="match status" value="1"/>
</dbReference>
<accession>A0A5S5CZT7</accession>
<reference evidence="9 10" key="1">
    <citation type="submission" date="2019-07" db="EMBL/GenBank/DDBJ databases">
        <title>Genomic Encyclopedia of Archaeal and Bacterial Type Strains, Phase II (KMG-II): from individual species to whole genera.</title>
        <authorList>
            <person name="Goeker M."/>
        </authorList>
    </citation>
    <scope>NUCLEOTIDE SEQUENCE [LARGE SCALE GENOMIC DNA]</scope>
    <source>
        <strain evidence="9 10">DSM 18850</strain>
    </source>
</reference>
<evidence type="ECO:0000259" key="8">
    <source>
        <dbReference type="PROSITE" id="PS51645"/>
    </source>
</evidence>
<evidence type="ECO:0000256" key="6">
    <source>
        <dbReference type="PIRSR" id="PIRSR602081-2"/>
    </source>
</evidence>
<dbReference type="OrthoDB" id="9772484at2"/>
<dbReference type="Gene3D" id="1.10.579.10">
    <property type="entry name" value="DNA Cyclobutane Dipyrimidine Photolyase, subunit A, domain 3"/>
    <property type="match status" value="1"/>
</dbReference>
<evidence type="ECO:0000256" key="5">
    <source>
        <dbReference type="PIRSR" id="PIRSR602081-1"/>
    </source>
</evidence>
<gene>
    <name evidence="9" type="ORF">BC792_1289</name>
</gene>
<keyword evidence="3 5" id="KW-0274">FAD</keyword>
<feature type="site" description="Electron transfer via tryptophanyl radical" evidence="6">
    <location>
        <position position="340"/>
    </location>
</feature>
<sequence length="434" mass="52010">MKSKVSIFWFRRDLRLEDNVGLYHALSSAYPVLPVFIFDENILGELEEKKDRRVDYFHQALSYVNDQLRRSNARLNTFCGTPLAVFDMLADQYAIQQVFCNRDYEPYAIQRDTEIYRFFKERDIPFKAFKDQVIFDKNEVVKNDGAPYTVYTPYFRKWTELLTLEKYSPYQPNYARFFHQHFKQIHSLHEIGFEKTEIQFGPPELDNDIIDNYGKYRDYPAMQCTTQLGISLRFGTISVRKCVDFALKHSQTWLKELVWREFFMQILYHFPKVVDQSFKTKYDNIRWRNNEQEFRRWCEGKTGYPIVDAGMRQLNETGFMHNRVRMIAASFLCKHLLIDWRWGEVYFAQKLNDYDLASNNGNWQWASGSGCDSTPYFRVFNPERQMERFDKELAYVKKWLPELGTEIYPEPIVEHGFARDRALRVYSEALKENI</sequence>
<dbReference type="InterPro" id="IPR018394">
    <property type="entry name" value="DNA_photolyase_1_CS_C"/>
</dbReference>
<dbReference type="GO" id="GO:0006950">
    <property type="term" value="P:response to stress"/>
    <property type="evidence" value="ECO:0007669"/>
    <property type="project" value="UniProtKB-ARBA"/>
</dbReference>
<name>A0A5S5CZT7_9SPHI</name>
<keyword evidence="2 5" id="KW-0285">Flavoprotein</keyword>
<dbReference type="InterPro" id="IPR036134">
    <property type="entry name" value="Crypto/Photolyase_FAD-like_sf"/>
</dbReference>
<evidence type="ECO:0000256" key="4">
    <source>
        <dbReference type="ARBA" id="ARBA00022991"/>
    </source>
</evidence>
<evidence type="ECO:0000313" key="10">
    <source>
        <dbReference type="Proteomes" id="UP000325105"/>
    </source>
</evidence>
<dbReference type="AlphaFoldDB" id="A0A5S5CZT7"/>
<dbReference type="InterPro" id="IPR006050">
    <property type="entry name" value="DNA_photolyase_N"/>
</dbReference>
<organism evidence="9 10">
    <name type="scientific">Sphingobacterium allocomposti</name>
    <dbReference type="NCBI Taxonomy" id="415956"/>
    <lineage>
        <taxon>Bacteria</taxon>
        <taxon>Pseudomonadati</taxon>
        <taxon>Bacteroidota</taxon>
        <taxon>Sphingobacteriia</taxon>
        <taxon>Sphingobacteriales</taxon>
        <taxon>Sphingobacteriaceae</taxon>
        <taxon>Sphingobacterium</taxon>
    </lineage>
</organism>
<dbReference type="EMBL" id="VNHX01000028">
    <property type="protein sequence ID" value="TYP89290.1"/>
    <property type="molecule type" value="Genomic_DNA"/>
</dbReference>
<evidence type="ECO:0000256" key="1">
    <source>
        <dbReference type="ARBA" id="ARBA00001932"/>
    </source>
</evidence>
<dbReference type="InterPro" id="IPR036155">
    <property type="entry name" value="Crypto/Photolyase_N_sf"/>
</dbReference>
<feature type="binding site" evidence="5">
    <location>
        <position position="213"/>
    </location>
    <ligand>
        <name>FAD</name>
        <dbReference type="ChEBI" id="CHEBI:57692"/>
    </ligand>
</feature>
<keyword evidence="4 7" id="KW-0157">Chromophore</keyword>
<feature type="site" description="Electron transfer via tryptophanyl radical" evidence="6">
    <location>
        <position position="363"/>
    </location>
</feature>
<feature type="domain" description="Photolyase/cryptochrome alpha/beta" evidence="8">
    <location>
        <begin position="4"/>
        <end position="134"/>
    </location>
</feature>
<proteinExistence type="inferred from homology"/>
<evidence type="ECO:0000256" key="2">
    <source>
        <dbReference type="ARBA" id="ARBA00022630"/>
    </source>
</evidence>
<dbReference type="SUPFAM" id="SSF48173">
    <property type="entry name" value="Cryptochrome/photolyase FAD-binding domain"/>
    <property type="match status" value="1"/>
</dbReference>
<dbReference type="PRINTS" id="PR00147">
    <property type="entry name" value="DNAPHOTLYASE"/>
</dbReference>
<dbReference type="Gene3D" id="3.40.50.620">
    <property type="entry name" value="HUPs"/>
    <property type="match status" value="1"/>
</dbReference>
<feature type="binding site" evidence="5">
    <location>
        <begin position="256"/>
        <end position="263"/>
    </location>
    <ligand>
        <name>FAD</name>
        <dbReference type="ChEBI" id="CHEBI:57692"/>
    </ligand>
</feature>
<comment type="cofactor">
    <cofactor evidence="1">
        <name>(6R)-5,10-methylene-5,6,7,8-tetrahydrofolate</name>
        <dbReference type="ChEBI" id="CHEBI:15636"/>
    </cofactor>
</comment>
<dbReference type="Gene3D" id="1.25.40.80">
    <property type="match status" value="1"/>
</dbReference>
<dbReference type="PROSITE" id="PS51645">
    <property type="entry name" value="PHR_CRY_ALPHA_BETA"/>
    <property type="match status" value="1"/>
</dbReference>
<feature type="binding site" evidence="5">
    <location>
        <begin position="353"/>
        <end position="355"/>
    </location>
    <ligand>
        <name>FAD</name>
        <dbReference type="ChEBI" id="CHEBI:57692"/>
    </ligand>
</feature>
<dbReference type="GO" id="GO:0006139">
    <property type="term" value="P:nucleobase-containing compound metabolic process"/>
    <property type="evidence" value="ECO:0007669"/>
    <property type="project" value="UniProtKB-ARBA"/>
</dbReference>
<keyword evidence="10" id="KW-1185">Reference proteome</keyword>
<comment type="cofactor">
    <cofactor evidence="5">
        <name>FAD</name>
        <dbReference type="ChEBI" id="CHEBI:57692"/>
    </cofactor>
    <text evidence="5">Binds 1 FAD per subunit.</text>
</comment>
<dbReference type="PROSITE" id="PS00691">
    <property type="entry name" value="DNA_PHOTOLYASES_1_2"/>
    <property type="match status" value="1"/>
</dbReference>
<dbReference type="PANTHER" id="PTHR11455">
    <property type="entry name" value="CRYPTOCHROME"/>
    <property type="match status" value="1"/>
</dbReference>
<evidence type="ECO:0000256" key="3">
    <source>
        <dbReference type="ARBA" id="ARBA00022827"/>
    </source>
</evidence>
<dbReference type="GO" id="GO:0071949">
    <property type="term" value="F:FAD binding"/>
    <property type="evidence" value="ECO:0007669"/>
    <property type="project" value="TreeGrafter"/>
</dbReference>
<protein>
    <submittedName>
        <fullName evidence="9">Deoxyribodipyrimidine photo-lyase</fullName>
    </submittedName>
</protein>
<dbReference type="SUPFAM" id="SSF52425">
    <property type="entry name" value="Cryptochrome/photolyase, N-terminal domain"/>
    <property type="match status" value="1"/>
</dbReference>
<comment type="caution">
    <text evidence="9">The sequence shown here is derived from an EMBL/GenBank/DDBJ whole genome shotgun (WGS) entry which is preliminary data.</text>
</comment>
<dbReference type="GO" id="GO:0003677">
    <property type="term" value="F:DNA binding"/>
    <property type="evidence" value="ECO:0007669"/>
    <property type="project" value="TreeGrafter"/>
</dbReference>
<feature type="binding site" evidence="5">
    <location>
        <position position="253"/>
    </location>
    <ligand>
        <name>FAD</name>
        <dbReference type="ChEBI" id="CHEBI:57692"/>
    </ligand>
</feature>